<evidence type="ECO:0000313" key="1">
    <source>
        <dbReference type="EMBL" id="AKG91680.1"/>
    </source>
</evidence>
<dbReference type="HOGENOM" id="CLU_056887_4_2_2"/>
<dbReference type="EMBL" id="CP011267">
    <property type="protein sequence ID" value="AKG91680.1"/>
    <property type="molecule type" value="Genomic_DNA"/>
</dbReference>
<evidence type="ECO:0000313" key="2">
    <source>
        <dbReference type="Proteomes" id="UP000034723"/>
    </source>
</evidence>
<dbReference type="InterPro" id="IPR003786">
    <property type="entry name" value="FdhD"/>
</dbReference>
<dbReference type="Gene3D" id="3.10.20.10">
    <property type="match status" value="1"/>
</dbReference>
<sequence>MEIIEIDRPLEIGEEMELKVILGGNVIRIFCTPVQLEELVTGFLLSEGLSAEPKVIVEGDVAVAMVDKGFSTSINSSGCAGIYVDEPLQKLEPKVRFSLSSVREYLTELEADYYRRTRAYHTALIVSDGKIAKGYDVGRHNAVDKAIGAAYRDGVDFSRSFLMLSGRITAGIAKKAIRMGIPLVVSKAAILNSAIELCERYGLSAISFASGIAVNSGAIATDA</sequence>
<organism evidence="1 2">
    <name type="scientific">Geoglobus ahangari</name>
    <dbReference type="NCBI Taxonomy" id="113653"/>
    <lineage>
        <taxon>Archaea</taxon>
        <taxon>Methanobacteriati</taxon>
        <taxon>Methanobacteriota</taxon>
        <taxon>Archaeoglobi</taxon>
        <taxon>Archaeoglobales</taxon>
        <taxon>Archaeoglobaceae</taxon>
        <taxon>Geoglobus</taxon>
    </lineage>
</organism>
<dbReference type="RefSeq" id="WP_048095033.1">
    <property type="nucleotide sequence ID" value="NZ_CP011267.1"/>
</dbReference>
<dbReference type="InterPro" id="IPR016193">
    <property type="entry name" value="Cytidine_deaminase-like"/>
</dbReference>
<dbReference type="STRING" id="113653.GAH_00995"/>
<dbReference type="GO" id="GO:0016783">
    <property type="term" value="F:sulfurtransferase activity"/>
    <property type="evidence" value="ECO:0007669"/>
    <property type="project" value="InterPro"/>
</dbReference>
<dbReference type="PANTHER" id="PTHR30592:SF4">
    <property type="entry name" value="SULFUR CARRIER PROTEIN FDHD"/>
    <property type="match status" value="1"/>
</dbReference>
<dbReference type="PANTHER" id="PTHR30592">
    <property type="entry name" value="FORMATE DEHYDROGENASE"/>
    <property type="match status" value="1"/>
</dbReference>
<dbReference type="Gene3D" id="3.40.140.10">
    <property type="entry name" value="Cytidine Deaminase, domain 2"/>
    <property type="match status" value="1"/>
</dbReference>
<dbReference type="AlphaFoldDB" id="A0A0F7IGC4"/>
<name>A0A0F7IGC4_9EURY</name>
<dbReference type="PATRIC" id="fig|113653.22.peg.993"/>
<accession>A0A0F7IGC4</accession>
<gene>
    <name evidence="1" type="ORF">GAH_00995</name>
</gene>
<dbReference type="SUPFAM" id="SSF53927">
    <property type="entry name" value="Cytidine deaminase-like"/>
    <property type="match status" value="1"/>
</dbReference>
<dbReference type="NCBIfam" id="TIGR00129">
    <property type="entry name" value="fdhD_narQ"/>
    <property type="match status" value="1"/>
</dbReference>
<dbReference type="OrthoDB" id="57189at2157"/>
<proteinExistence type="predicted"/>
<protein>
    <submittedName>
        <fullName evidence="1">Formate dehydrogenase family accessory protein FdhD</fullName>
    </submittedName>
</protein>
<reference evidence="1 2" key="1">
    <citation type="submission" date="2015-04" db="EMBL/GenBank/DDBJ databases">
        <title>The complete genome sequence of the hyperthermophilic, obligate iron-reducing archaeon Geoglobus ahangari strain 234T.</title>
        <authorList>
            <person name="Manzella M.P."/>
            <person name="Holmes D.E."/>
            <person name="Rocheleau J.M."/>
            <person name="Chung A."/>
            <person name="Reguera G."/>
            <person name="Kashefi K."/>
        </authorList>
    </citation>
    <scope>NUCLEOTIDE SEQUENCE [LARGE SCALE GENOMIC DNA]</scope>
    <source>
        <strain evidence="1 2">234</strain>
    </source>
</reference>
<dbReference type="GeneID" id="24803571"/>
<dbReference type="Pfam" id="PF02634">
    <property type="entry name" value="FdhD-NarQ"/>
    <property type="match status" value="1"/>
</dbReference>
<dbReference type="Proteomes" id="UP000034723">
    <property type="component" value="Chromosome"/>
</dbReference>
<keyword evidence="2" id="KW-1185">Reference proteome</keyword>
<dbReference type="KEGG" id="gah:GAH_00995"/>
<dbReference type="PIRSF" id="PIRSF015626">
    <property type="entry name" value="FdhD"/>
    <property type="match status" value="1"/>
</dbReference>
<dbReference type="InParanoid" id="A0A0F7IGC4"/>